<dbReference type="AlphaFoldDB" id="A0A433JDE3"/>
<gene>
    <name evidence="1" type="ORF">EJ913_03395</name>
</gene>
<proteinExistence type="predicted"/>
<dbReference type="EMBL" id="RZIJ01000002">
    <property type="protein sequence ID" value="RUQ74928.1"/>
    <property type="molecule type" value="Genomic_DNA"/>
</dbReference>
<protein>
    <submittedName>
        <fullName evidence="1">Uncharacterized protein</fullName>
    </submittedName>
</protein>
<dbReference type="Proteomes" id="UP000280346">
    <property type="component" value="Unassembled WGS sequence"/>
</dbReference>
<keyword evidence="2" id="KW-1185">Reference proteome</keyword>
<organism evidence="1 2">
    <name type="scientific">Azospirillum doebereinerae</name>
    <dbReference type="NCBI Taxonomy" id="92933"/>
    <lineage>
        <taxon>Bacteria</taxon>
        <taxon>Pseudomonadati</taxon>
        <taxon>Pseudomonadota</taxon>
        <taxon>Alphaproteobacteria</taxon>
        <taxon>Rhodospirillales</taxon>
        <taxon>Azospirillaceae</taxon>
        <taxon>Azospirillum</taxon>
    </lineage>
</organism>
<evidence type="ECO:0000313" key="2">
    <source>
        <dbReference type="Proteomes" id="UP000280346"/>
    </source>
</evidence>
<comment type="caution">
    <text evidence="1">The sequence shown here is derived from an EMBL/GenBank/DDBJ whole genome shotgun (WGS) entry which is preliminary data.</text>
</comment>
<name>A0A433JDE3_9PROT</name>
<sequence length="62" mass="6974">MTAPLRWAVAAVFRMLFGPPDHSTVSIEPDEGARDLLHRYVNLIPTPFPARPCAGRLRFNLD</sequence>
<dbReference type="RefSeq" id="WP_126994809.1">
    <property type="nucleotide sequence ID" value="NZ_JBNPXW010000002.1"/>
</dbReference>
<evidence type="ECO:0000313" key="1">
    <source>
        <dbReference type="EMBL" id="RUQ74928.1"/>
    </source>
</evidence>
<dbReference type="OrthoDB" id="8451539at2"/>
<reference evidence="1 2" key="1">
    <citation type="submission" date="2018-12" db="EMBL/GenBank/DDBJ databases">
        <authorList>
            <person name="Yang Y."/>
        </authorList>
    </citation>
    <scope>NUCLEOTIDE SEQUENCE [LARGE SCALE GENOMIC DNA]</scope>
    <source>
        <strain evidence="1 2">GSF71</strain>
    </source>
</reference>
<accession>A0A433JDE3</accession>